<dbReference type="Pfam" id="PF13556">
    <property type="entry name" value="HTH_30"/>
    <property type="match status" value="1"/>
</dbReference>
<dbReference type="InterPro" id="IPR009057">
    <property type="entry name" value="Homeodomain-like_sf"/>
</dbReference>
<dbReference type="Gene3D" id="1.10.10.2840">
    <property type="entry name" value="PucR C-terminal helix-turn-helix domain"/>
    <property type="match status" value="1"/>
</dbReference>
<dbReference type="InterPro" id="IPR012914">
    <property type="entry name" value="PucR_dom"/>
</dbReference>
<evidence type="ECO:0000313" key="6">
    <source>
        <dbReference type="Proteomes" id="UP000320585"/>
    </source>
</evidence>
<dbReference type="Pfam" id="PF07905">
    <property type="entry name" value="PucR"/>
    <property type="match status" value="1"/>
</dbReference>
<dbReference type="SUPFAM" id="SSF46689">
    <property type="entry name" value="Homeodomain-like"/>
    <property type="match status" value="1"/>
</dbReference>
<organism evidence="5 6">
    <name type="scientific">Dialister hominis</name>
    <dbReference type="NCBI Taxonomy" id="2582419"/>
    <lineage>
        <taxon>Bacteria</taxon>
        <taxon>Bacillati</taxon>
        <taxon>Bacillota</taxon>
        <taxon>Negativicutes</taxon>
        <taxon>Veillonellales</taxon>
        <taxon>Veillonellaceae</taxon>
        <taxon>Dialister</taxon>
    </lineage>
</organism>
<dbReference type="PANTHER" id="PTHR33744:SF1">
    <property type="entry name" value="DNA-BINDING TRANSCRIPTIONAL ACTIVATOR ADER"/>
    <property type="match status" value="1"/>
</dbReference>
<dbReference type="OrthoDB" id="9792148at2"/>
<protein>
    <submittedName>
        <fullName evidence="5">Transcriptional regulator</fullName>
    </submittedName>
</protein>
<sequence length="504" mass="57368">MAFTVKDALALDNLKSAKVVAGLNGEDRVIQYVDIMETPDAYKWIRKNELIITTGYTIREDLDAQLRLARQAWADDAAGLAIKFGRYIGKVPSEMIELCNRLDFPLIALPDEIPYIDITHPIMTGIINLQAEELAYSDDVYKKLTKVALETNSIERIAEELSGILGKEVHIYPHNLSKEALSSMDKFKVFPIMIKSSNYGYIAVKSLIPLTEKEMIAIEHAKVLAALQRINYELATESHWNERRDLLDDLISGKPVNWDLVSARAAEFGFSLEGEKCVCIIDIDRYSAYLLRNKLTERESMMFRRSFYHIVQDTVRVYGHIGLNFLTAQQNDKIILLCPSGDDISMDWDKILRIIREKLGKLGNGVTATCAISNDVKNIMEIPHAYKTAQHLITLSRKIYGEGHTIRQKDAELYLILEKIDSISLSNSLLAPVLRSKKKDEYLLTLRTYLACDSNVSEAAEKLFIHRNTMQYRLKQIEKLIGQPMDSAETKTLLWLLLKAHELL</sequence>
<evidence type="ECO:0000256" key="1">
    <source>
        <dbReference type="ARBA" id="ARBA00006754"/>
    </source>
</evidence>
<dbReference type="AlphaFoldDB" id="A0A8D5A6C4"/>
<dbReference type="KEGG" id="dho:Dia5BBH33_16710"/>
<feature type="domain" description="PucR C-terminal helix-turn-helix" evidence="3">
    <location>
        <begin position="443"/>
        <end position="500"/>
    </location>
</feature>
<dbReference type="Pfam" id="PF17853">
    <property type="entry name" value="GGDEF_2"/>
    <property type="match status" value="1"/>
</dbReference>
<dbReference type="InterPro" id="IPR042070">
    <property type="entry name" value="PucR_C-HTH_sf"/>
</dbReference>
<dbReference type="InterPro" id="IPR041522">
    <property type="entry name" value="CdaR_GGDEF"/>
</dbReference>
<accession>A0A8D5A6C4</accession>
<evidence type="ECO:0000313" key="5">
    <source>
        <dbReference type="EMBL" id="BBK25736.1"/>
    </source>
</evidence>
<dbReference type="InterPro" id="IPR051448">
    <property type="entry name" value="CdaR-like_regulators"/>
</dbReference>
<evidence type="ECO:0000259" key="4">
    <source>
        <dbReference type="Pfam" id="PF17853"/>
    </source>
</evidence>
<feature type="domain" description="Purine catabolism PurC-like" evidence="2">
    <location>
        <begin position="7"/>
        <end position="126"/>
    </location>
</feature>
<feature type="domain" description="CdaR GGDEF-like" evidence="4">
    <location>
        <begin position="260"/>
        <end position="392"/>
    </location>
</feature>
<dbReference type="PANTHER" id="PTHR33744">
    <property type="entry name" value="CARBOHYDRATE DIACID REGULATOR"/>
    <property type="match status" value="1"/>
</dbReference>
<dbReference type="EMBL" id="AP019697">
    <property type="protein sequence ID" value="BBK25736.1"/>
    <property type="molecule type" value="Genomic_DNA"/>
</dbReference>
<evidence type="ECO:0000259" key="3">
    <source>
        <dbReference type="Pfam" id="PF13556"/>
    </source>
</evidence>
<dbReference type="GeneID" id="92716891"/>
<dbReference type="InterPro" id="IPR025736">
    <property type="entry name" value="PucR_C-HTH_dom"/>
</dbReference>
<keyword evidence="6" id="KW-1185">Reference proteome</keyword>
<dbReference type="RefSeq" id="WP_143332774.1">
    <property type="nucleotide sequence ID" value="NZ_AP019697.1"/>
</dbReference>
<evidence type="ECO:0000259" key="2">
    <source>
        <dbReference type="Pfam" id="PF07905"/>
    </source>
</evidence>
<gene>
    <name evidence="5" type="ORF">Dia5BBH33_16710</name>
</gene>
<dbReference type="Proteomes" id="UP000320585">
    <property type="component" value="Chromosome"/>
</dbReference>
<comment type="similarity">
    <text evidence="1">Belongs to the CdaR family.</text>
</comment>
<name>A0A8D5A6C4_9FIRM</name>
<reference evidence="6" key="1">
    <citation type="submission" date="2019-05" db="EMBL/GenBank/DDBJ databases">
        <title>Complete genome sequencing of Dialister sp. strain 5BBH33.</title>
        <authorList>
            <person name="Sakamoto M."/>
            <person name="Murakami T."/>
            <person name="Mori H."/>
        </authorList>
    </citation>
    <scope>NUCLEOTIDE SEQUENCE [LARGE SCALE GENOMIC DNA]</scope>
    <source>
        <strain evidence="6">5BBH33</strain>
    </source>
</reference>
<proteinExistence type="inferred from homology"/>